<keyword evidence="3" id="KW-0436">Ligase</keyword>
<proteinExistence type="predicted"/>
<evidence type="ECO:0000313" key="4">
    <source>
        <dbReference type="Proteomes" id="UP000433101"/>
    </source>
</evidence>
<gene>
    <name evidence="3" type="ORF">GR183_16355</name>
</gene>
<feature type="transmembrane region" description="Helical" evidence="1">
    <location>
        <begin position="125"/>
        <end position="145"/>
    </location>
</feature>
<keyword evidence="1" id="KW-0472">Membrane</keyword>
<reference evidence="3 4" key="1">
    <citation type="submission" date="2019-12" db="EMBL/GenBank/DDBJ databases">
        <authorList>
            <person name="Li M."/>
        </authorList>
    </citation>
    <scope>NUCLEOTIDE SEQUENCE [LARGE SCALE GENOMIC DNA]</scope>
    <source>
        <strain evidence="3 4">GBMRC 2046</strain>
    </source>
</reference>
<keyword evidence="1" id="KW-0812">Transmembrane</keyword>
<evidence type="ECO:0000256" key="1">
    <source>
        <dbReference type="SAM" id="Phobius"/>
    </source>
</evidence>
<evidence type="ECO:0000256" key="2">
    <source>
        <dbReference type="SAM" id="SignalP"/>
    </source>
</evidence>
<dbReference type="AlphaFoldDB" id="A0A7X3LWN5"/>
<keyword evidence="4" id="KW-1185">Reference proteome</keyword>
<keyword evidence="3" id="KW-0030">Aminoacyl-tRNA synthetase</keyword>
<dbReference type="RefSeq" id="WP_160776704.1">
    <property type="nucleotide sequence ID" value="NZ_WUMV01000007.1"/>
</dbReference>
<protein>
    <submittedName>
        <fullName evidence="3">Phenylalanyl-tRNA synthetase subunit alpha</fullName>
    </submittedName>
</protein>
<dbReference type="GO" id="GO:0004812">
    <property type="term" value="F:aminoacyl-tRNA ligase activity"/>
    <property type="evidence" value="ECO:0007669"/>
    <property type="project" value="UniProtKB-KW"/>
</dbReference>
<dbReference type="Proteomes" id="UP000433101">
    <property type="component" value="Unassembled WGS sequence"/>
</dbReference>
<sequence>MARMRSLILACLIAVLLAPTAFAQAITPKKEAAPQSFTEVCADKSEERGRLRFCDDYFTHALGTSADPVLYLRDRITVLRAQHEAKATESYASFLTAIYITAFLSIATIVLVLSERRIEGISRWAIGTASAALLVMVGAWAAGWLGTYRAEHAAQVELGLLRDQIEVETSQRIANGETVTMAEVNKWTGRLNAIGERFAQSYSGTAAFPRFRRFTNE</sequence>
<accession>A0A7X3LWN5</accession>
<keyword evidence="2" id="KW-0732">Signal</keyword>
<organism evidence="3 4">
    <name type="scientific">Stappia sediminis</name>
    <dbReference type="NCBI Taxonomy" id="2692190"/>
    <lineage>
        <taxon>Bacteria</taxon>
        <taxon>Pseudomonadati</taxon>
        <taxon>Pseudomonadota</taxon>
        <taxon>Alphaproteobacteria</taxon>
        <taxon>Hyphomicrobiales</taxon>
        <taxon>Stappiaceae</taxon>
        <taxon>Stappia</taxon>
    </lineage>
</organism>
<dbReference type="EMBL" id="WUMV01000007">
    <property type="protein sequence ID" value="MXN66489.1"/>
    <property type="molecule type" value="Genomic_DNA"/>
</dbReference>
<comment type="caution">
    <text evidence="3">The sequence shown here is derived from an EMBL/GenBank/DDBJ whole genome shotgun (WGS) entry which is preliminary data.</text>
</comment>
<evidence type="ECO:0000313" key="3">
    <source>
        <dbReference type="EMBL" id="MXN66489.1"/>
    </source>
</evidence>
<name>A0A7X3LWN5_9HYPH</name>
<feature type="transmembrane region" description="Helical" evidence="1">
    <location>
        <begin position="91"/>
        <end position="113"/>
    </location>
</feature>
<keyword evidence="1" id="KW-1133">Transmembrane helix</keyword>
<feature type="chain" id="PRO_5031431305" evidence="2">
    <location>
        <begin position="24"/>
        <end position="217"/>
    </location>
</feature>
<feature type="signal peptide" evidence="2">
    <location>
        <begin position="1"/>
        <end position="23"/>
    </location>
</feature>